<dbReference type="RefSeq" id="WP_045952298.1">
    <property type="nucleotide sequence ID" value="NZ_JZWV01001460.1"/>
</dbReference>
<comment type="caution">
    <text evidence="6">The sequence shown here is derived from an EMBL/GenBank/DDBJ whole genome shotgun (WGS) entry which is preliminary data.</text>
</comment>
<feature type="non-terminal residue" evidence="6">
    <location>
        <position position="124"/>
    </location>
</feature>
<dbReference type="AlphaFoldDB" id="A0A0F4IL16"/>
<evidence type="ECO:0000259" key="4">
    <source>
        <dbReference type="Pfam" id="PF00109"/>
    </source>
</evidence>
<evidence type="ECO:0000313" key="6">
    <source>
        <dbReference type="EMBL" id="KJY21316.1"/>
    </source>
</evidence>
<proteinExistence type="predicted"/>
<protein>
    <submittedName>
        <fullName evidence="6">Polyketide synthase</fullName>
    </submittedName>
</protein>
<dbReference type="InterPro" id="IPR015083">
    <property type="entry name" value="NorB/c/GfsB-D-like_docking"/>
</dbReference>
<dbReference type="GO" id="GO:0004312">
    <property type="term" value="F:fatty acid synthase activity"/>
    <property type="evidence" value="ECO:0007669"/>
    <property type="project" value="TreeGrafter"/>
</dbReference>
<evidence type="ECO:0000313" key="7">
    <source>
        <dbReference type="Proteomes" id="UP000033551"/>
    </source>
</evidence>
<dbReference type="SUPFAM" id="SSF101173">
    <property type="entry name" value="Docking domain B of the erythromycin polyketide synthase (DEBS)"/>
    <property type="match status" value="1"/>
</dbReference>
<evidence type="ECO:0000256" key="1">
    <source>
        <dbReference type="ARBA" id="ARBA00001957"/>
    </source>
</evidence>
<dbReference type="InterPro" id="IPR036299">
    <property type="entry name" value="Polyketide_synth_docking_sf"/>
</dbReference>
<dbReference type="EMBL" id="JZWV01001460">
    <property type="protein sequence ID" value="KJY21316.1"/>
    <property type="molecule type" value="Genomic_DNA"/>
</dbReference>
<reference evidence="6 7" key="1">
    <citation type="submission" date="2015-02" db="EMBL/GenBank/DDBJ databases">
        <authorList>
            <person name="Ju K.-S."/>
            <person name="Doroghazi J.R."/>
            <person name="Metcalf W."/>
        </authorList>
    </citation>
    <scope>NUCLEOTIDE SEQUENCE [LARGE SCALE GENOMIC DNA]</scope>
    <source>
        <strain evidence="6 7">NRRL ISP-5550</strain>
    </source>
</reference>
<dbReference type="Pfam" id="PF00109">
    <property type="entry name" value="ketoacyl-synt"/>
    <property type="match status" value="1"/>
</dbReference>
<dbReference type="Proteomes" id="UP000033551">
    <property type="component" value="Unassembled WGS sequence"/>
</dbReference>
<sequence>MSNTPQTANEAKLLQYLKRVTSDLDRANDRLREVEATAGEPIAIVGMSCRFPGGVESPEDFWELLASGADGITPFPADRGWDLDRLVDEDPERTGTSYVREGGFLRGAAEFDAAFFGISPREAL</sequence>
<feature type="domain" description="Beta-ketoacyl synthase-like N-terminal" evidence="4">
    <location>
        <begin position="40"/>
        <end position="123"/>
    </location>
</feature>
<comment type="cofactor">
    <cofactor evidence="1">
        <name>pantetheine 4'-phosphate</name>
        <dbReference type="ChEBI" id="CHEBI:47942"/>
    </cofactor>
</comment>
<dbReference type="Gene3D" id="6.10.40.10">
    <property type="match status" value="1"/>
</dbReference>
<dbReference type="InterPro" id="IPR014030">
    <property type="entry name" value="Ketoacyl_synth_N"/>
</dbReference>
<dbReference type="Pfam" id="PF08990">
    <property type="entry name" value="Docking"/>
    <property type="match status" value="1"/>
</dbReference>
<dbReference type="InterPro" id="IPR016039">
    <property type="entry name" value="Thiolase-like"/>
</dbReference>
<accession>A0A0F4IL16</accession>
<evidence type="ECO:0000259" key="5">
    <source>
        <dbReference type="Pfam" id="PF08990"/>
    </source>
</evidence>
<evidence type="ECO:0000256" key="2">
    <source>
        <dbReference type="ARBA" id="ARBA00022679"/>
    </source>
</evidence>
<dbReference type="PANTHER" id="PTHR43775">
    <property type="entry name" value="FATTY ACID SYNTHASE"/>
    <property type="match status" value="1"/>
</dbReference>
<dbReference type="InterPro" id="IPR050091">
    <property type="entry name" value="PKS_NRPS_Biosynth_Enz"/>
</dbReference>
<dbReference type="Gene3D" id="3.40.47.10">
    <property type="match status" value="1"/>
</dbReference>
<dbReference type="GO" id="GO:0006633">
    <property type="term" value="P:fatty acid biosynthetic process"/>
    <property type="evidence" value="ECO:0007669"/>
    <property type="project" value="TreeGrafter"/>
</dbReference>
<dbReference type="PANTHER" id="PTHR43775:SF51">
    <property type="entry name" value="INACTIVE PHENOLPHTHIOCEROL SYNTHESIS POLYKETIDE SYNTHASE TYPE I PKS1-RELATED"/>
    <property type="match status" value="1"/>
</dbReference>
<gene>
    <name evidence="6" type="ORF">VR44_38305</name>
</gene>
<keyword evidence="3" id="KW-0511">Multifunctional enzyme</keyword>
<name>A0A0F4IL16_9ACTN</name>
<keyword evidence="7" id="KW-1185">Reference proteome</keyword>
<feature type="domain" description="Polyketide synthase NorB/C/GfsB-E-like docking" evidence="5">
    <location>
        <begin position="8"/>
        <end position="36"/>
    </location>
</feature>
<dbReference type="SUPFAM" id="SSF53901">
    <property type="entry name" value="Thiolase-like"/>
    <property type="match status" value="1"/>
</dbReference>
<evidence type="ECO:0000256" key="3">
    <source>
        <dbReference type="ARBA" id="ARBA00023268"/>
    </source>
</evidence>
<keyword evidence="2" id="KW-0808">Transferase</keyword>
<organism evidence="6 7">
    <name type="scientific">Streptomyces katrae</name>
    <dbReference type="NCBI Taxonomy" id="68223"/>
    <lineage>
        <taxon>Bacteria</taxon>
        <taxon>Bacillati</taxon>
        <taxon>Actinomycetota</taxon>
        <taxon>Actinomycetes</taxon>
        <taxon>Kitasatosporales</taxon>
        <taxon>Streptomycetaceae</taxon>
        <taxon>Streptomyces</taxon>
    </lineage>
</organism>